<name>A0A3M2LJ40_9ACTN</name>
<feature type="binding site" evidence="4">
    <location>
        <position position="142"/>
    </location>
    <ligand>
        <name>Zn(2+)</name>
        <dbReference type="ChEBI" id="CHEBI:29105"/>
    </ligand>
</feature>
<dbReference type="Gene3D" id="3.40.50.1220">
    <property type="entry name" value="TPP-binding domain"/>
    <property type="match status" value="1"/>
</dbReference>
<keyword evidence="4" id="KW-0479">Metal-binding</keyword>
<dbReference type="Gene3D" id="3.30.1600.10">
    <property type="entry name" value="SIR2/SIRT2 'Small Domain"/>
    <property type="match status" value="1"/>
</dbReference>
<evidence type="ECO:0000256" key="4">
    <source>
        <dbReference type="PROSITE-ProRule" id="PRU00236"/>
    </source>
</evidence>
<keyword evidence="7" id="KW-1185">Reference proteome</keyword>
<dbReference type="SUPFAM" id="SSF52467">
    <property type="entry name" value="DHS-like NAD/FAD-binding domain"/>
    <property type="match status" value="1"/>
</dbReference>
<dbReference type="EC" id="2.3.1.286" evidence="1"/>
<proteinExistence type="predicted"/>
<dbReference type="PROSITE" id="PS50305">
    <property type="entry name" value="SIRTUIN"/>
    <property type="match status" value="1"/>
</dbReference>
<dbReference type="EMBL" id="RFFG01000133">
    <property type="protein sequence ID" value="RMI36543.1"/>
    <property type="molecule type" value="Genomic_DNA"/>
</dbReference>
<accession>A0A3M2LJ40</accession>
<comment type="caution">
    <text evidence="6">The sequence shown here is derived from an EMBL/GenBank/DDBJ whole genome shotgun (WGS) entry which is preliminary data.</text>
</comment>
<evidence type="ECO:0000313" key="6">
    <source>
        <dbReference type="EMBL" id="RMI36543.1"/>
    </source>
</evidence>
<protein>
    <recommendedName>
        <fullName evidence="1">protein acetyllysine N-acetyltransferase</fullName>
        <ecNumber evidence="1">2.3.1.286</ecNumber>
    </recommendedName>
</protein>
<feature type="active site" description="Proton acceptor" evidence="4">
    <location>
        <position position="131"/>
    </location>
</feature>
<keyword evidence="3" id="KW-0520">NAD</keyword>
<feature type="binding site" evidence="4">
    <location>
        <position position="164"/>
    </location>
    <ligand>
        <name>Zn(2+)</name>
        <dbReference type="ChEBI" id="CHEBI:29105"/>
    </ligand>
</feature>
<keyword evidence="2" id="KW-0808">Transferase</keyword>
<dbReference type="CDD" id="cd01407">
    <property type="entry name" value="SIR2-fam"/>
    <property type="match status" value="1"/>
</dbReference>
<dbReference type="GO" id="GO:0046872">
    <property type="term" value="F:metal ion binding"/>
    <property type="evidence" value="ECO:0007669"/>
    <property type="project" value="UniProtKB-KW"/>
</dbReference>
<dbReference type="PANTHER" id="PTHR11085">
    <property type="entry name" value="NAD-DEPENDENT PROTEIN DEACYLASE SIRTUIN-5, MITOCHONDRIAL-RELATED"/>
    <property type="match status" value="1"/>
</dbReference>
<keyword evidence="4" id="KW-0862">Zinc</keyword>
<evidence type="ECO:0000313" key="7">
    <source>
        <dbReference type="Proteomes" id="UP000282674"/>
    </source>
</evidence>
<dbReference type="InterPro" id="IPR003000">
    <property type="entry name" value="Sirtuin"/>
</dbReference>
<dbReference type="GO" id="GO:0017136">
    <property type="term" value="F:histone deacetylase activity, NAD-dependent"/>
    <property type="evidence" value="ECO:0007669"/>
    <property type="project" value="TreeGrafter"/>
</dbReference>
<dbReference type="InterPro" id="IPR050134">
    <property type="entry name" value="NAD-dep_sirtuin_deacylases"/>
</dbReference>
<feature type="binding site" evidence="4">
    <location>
        <position position="139"/>
    </location>
    <ligand>
        <name>Zn(2+)</name>
        <dbReference type="ChEBI" id="CHEBI:29105"/>
    </ligand>
</feature>
<feature type="binding site" evidence="4">
    <location>
        <position position="167"/>
    </location>
    <ligand>
        <name>Zn(2+)</name>
        <dbReference type="ChEBI" id="CHEBI:29105"/>
    </ligand>
</feature>
<evidence type="ECO:0000256" key="3">
    <source>
        <dbReference type="ARBA" id="ARBA00023027"/>
    </source>
</evidence>
<dbReference type="Proteomes" id="UP000282674">
    <property type="component" value="Unassembled WGS sequence"/>
</dbReference>
<gene>
    <name evidence="6" type="ORF">EBO15_38380</name>
</gene>
<dbReference type="OrthoDB" id="9800582at2"/>
<dbReference type="AlphaFoldDB" id="A0A3M2LJ40"/>
<evidence type="ECO:0000259" key="5">
    <source>
        <dbReference type="PROSITE" id="PS50305"/>
    </source>
</evidence>
<organism evidence="6 7">
    <name type="scientific">Actinomadura harenae</name>
    <dbReference type="NCBI Taxonomy" id="2483351"/>
    <lineage>
        <taxon>Bacteria</taxon>
        <taxon>Bacillati</taxon>
        <taxon>Actinomycetota</taxon>
        <taxon>Actinomycetes</taxon>
        <taxon>Streptosporangiales</taxon>
        <taxon>Thermomonosporaceae</taxon>
        <taxon>Actinomadura</taxon>
    </lineage>
</organism>
<dbReference type="InterPro" id="IPR026591">
    <property type="entry name" value="Sirtuin_cat_small_dom_sf"/>
</dbReference>
<dbReference type="Pfam" id="PF02146">
    <property type="entry name" value="SIR2"/>
    <property type="match status" value="1"/>
</dbReference>
<evidence type="ECO:0000256" key="1">
    <source>
        <dbReference type="ARBA" id="ARBA00012928"/>
    </source>
</evidence>
<feature type="domain" description="Deacetylase sirtuin-type" evidence="5">
    <location>
        <begin position="6"/>
        <end position="265"/>
    </location>
</feature>
<dbReference type="PANTHER" id="PTHR11085:SF4">
    <property type="entry name" value="NAD-DEPENDENT PROTEIN DEACYLASE"/>
    <property type="match status" value="1"/>
</dbReference>
<dbReference type="InterPro" id="IPR029035">
    <property type="entry name" value="DHS-like_NAD/FAD-binding_dom"/>
</dbReference>
<dbReference type="GO" id="GO:0070403">
    <property type="term" value="F:NAD+ binding"/>
    <property type="evidence" value="ECO:0007669"/>
    <property type="project" value="InterPro"/>
</dbReference>
<sequence>MAAAPPGPGPGDVERAGALMAAARRITVLTGAGISTDSGIPDFRGPQGVWTKDPAAAAMSTIGAYISDPEVRRRAWRSRLAHPGWDARPNAGHAALVELERAGRLHGLVTQNIDGLHQRAGSDPALVLEIHGTMLEAECLSCGLRTPMPEVLARVEAGEEDPPCPECGGIQKSATISFGQALREDVLDASVAAARSCDLLLAVGTSLTVHPAAGLCGEAADHGARLVIMNAEPTPYDPLADAVVRDPIGEALPLLVAAVTGGPAG</sequence>
<reference evidence="6 7" key="1">
    <citation type="submission" date="2018-10" db="EMBL/GenBank/DDBJ databases">
        <title>Isolation from soil.</title>
        <authorList>
            <person name="Hu J."/>
        </authorList>
    </citation>
    <scope>NUCLEOTIDE SEQUENCE [LARGE SCALE GENOMIC DNA]</scope>
    <source>
        <strain evidence="6 7">NEAU-Ht49</strain>
    </source>
</reference>
<evidence type="ECO:0000256" key="2">
    <source>
        <dbReference type="ARBA" id="ARBA00022679"/>
    </source>
</evidence>
<dbReference type="RefSeq" id="WP_122199381.1">
    <property type="nucleotide sequence ID" value="NZ_JBHSKC010000039.1"/>
</dbReference>
<dbReference type="InterPro" id="IPR026590">
    <property type="entry name" value="Ssirtuin_cat_dom"/>
</dbReference>